<evidence type="ECO:0000313" key="2">
    <source>
        <dbReference type="Proteomes" id="UP000265801"/>
    </source>
</evidence>
<dbReference type="Gene3D" id="3.40.50.720">
    <property type="entry name" value="NAD(P)-binding Rossmann-like Domain"/>
    <property type="match status" value="1"/>
</dbReference>
<organism evidence="1 2">
    <name type="scientific">Bacillus salacetis</name>
    <dbReference type="NCBI Taxonomy" id="2315464"/>
    <lineage>
        <taxon>Bacteria</taxon>
        <taxon>Bacillati</taxon>
        <taxon>Bacillota</taxon>
        <taxon>Bacilli</taxon>
        <taxon>Bacillales</taxon>
        <taxon>Bacillaceae</taxon>
        <taxon>Bacillus</taxon>
    </lineage>
</organism>
<protein>
    <submittedName>
        <fullName evidence="1">NAD(P)-dependent oxidoreductase</fullName>
    </submittedName>
</protein>
<reference evidence="1 2" key="1">
    <citation type="submission" date="2018-09" db="EMBL/GenBank/DDBJ databases">
        <title>Bacillus saliacetes sp. nov., isolated from Thai shrimp paste (Ka-pi).</title>
        <authorList>
            <person name="Daroonpunt R."/>
            <person name="Tanasupawat S."/>
            <person name="Yiamsombut S."/>
        </authorList>
    </citation>
    <scope>NUCLEOTIDE SEQUENCE [LARGE SCALE GENOMIC DNA]</scope>
    <source>
        <strain evidence="1 2">SKP7-4</strain>
    </source>
</reference>
<proteinExistence type="predicted"/>
<dbReference type="SUPFAM" id="SSF51735">
    <property type="entry name" value="NAD(P)-binding Rossmann-fold domains"/>
    <property type="match status" value="2"/>
</dbReference>
<keyword evidence="2" id="KW-1185">Reference proteome</keyword>
<comment type="caution">
    <text evidence="1">The sequence shown here is derived from an EMBL/GenBank/DDBJ whole genome shotgun (WGS) entry which is preliminary data.</text>
</comment>
<dbReference type="EMBL" id="QXIR01000008">
    <property type="protein sequence ID" value="RIW35277.1"/>
    <property type="molecule type" value="Genomic_DNA"/>
</dbReference>
<dbReference type="AlphaFoldDB" id="A0A3A1R0P3"/>
<dbReference type="InterPro" id="IPR036291">
    <property type="entry name" value="NAD(P)-bd_dom_sf"/>
</dbReference>
<sequence>MHSMKNYNEEAGGEIMSKTVITGGLGFLGFELCLAFLEEGFEVLAVDIEDKAGRRWLEVGRNANITYQPLQQALLNGCSAERAYINLYDHFTVNKSDGHLGEIKKFLENNHSTIAEAIVLLPSVIPDGTRENELMELLAYTEDQFEKHYKIYIPTLFGPHQPGAFLFQQILDESEQSVNYVDDIRDAIFVKDAASAILTIKNISQSKNIQLTTGSSDSWSEILGLLGRPEIKEPGRLNDIIPDNVEKLKVHSSSLFKDVLDKQRNC</sequence>
<name>A0A3A1R0P3_9BACI</name>
<accession>A0A3A1R0P3</accession>
<evidence type="ECO:0000313" key="1">
    <source>
        <dbReference type="EMBL" id="RIW35277.1"/>
    </source>
</evidence>
<gene>
    <name evidence="1" type="ORF">D3H55_07710</name>
</gene>
<dbReference type="Proteomes" id="UP000265801">
    <property type="component" value="Unassembled WGS sequence"/>
</dbReference>